<sequence length="88" mass="10019">MAAEHNRKIEHDKTKSKVPVDDLHLASEALIKALLLRQKYITSSQQSFHCTTKRYLSVLDSGSVKLLDSEEKQYKSIHTPVFGKSCIF</sequence>
<protein>
    <submittedName>
        <fullName evidence="3">Cyclic nucleotide-binding domain-containing protein</fullName>
    </submittedName>
</protein>
<gene>
    <name evidence="1" type="ORF">SCUD_LOCUS2102</name>
</gene>
<accession>A0A183JHC8</accession>
<evidence type="ECO:0000313" key="1">
    <source>
        <dbReference type="EMBL" id="VDO72157.1"/>
    </source>
</evidence>
<dbReference type="AlphaFoldDB" id="A0A183JHC8"/>
<reference evidence="1 2" key="2">
    <citation type="submission" date="2018-11" db="EMBL/GenBank/DDBJ databases">
        <authorList>
            <consortium name="Pathogen Informatics"/>
        </authorList>
    </citation>
    <scope>NUCLEOTIDE SEQUENCE [LARGE SCALE GENOMIC DNA]</scope>
    <source>
        <strain evidence="1">Dakar</strain>
        <strain evidence="2">Dakar, Senegal</strain>
    </source>
</reference>
<reference evidence="3" key="1">
    <citation type="submission" date="2016-06" db="UniProtKB">
        <authorList>
            <consortium name="WormBaseParasite"/>
        </authorList>
    </citation>
    <scope>IDENTIFICATION</scope>
</reference>
<dbReference type="Proteomes" id="UP000279833">
    <property type="component" value="Unassembled WGS sequence"/>
</dbReference>
<name>A0A183JHC8_9TREM</name>
<keyword evidence="2" id="KW-1185">Reference proteome</keyword>
<dbReference type="WBParaSite" id="SCUD_0000210101-mRNA-1">
    <property type="protein sequence ID" value="SCUD_0000210101-mRNA-1"/>
    <property type="gene ID" value="SCUD_0000210101"/>
</dbReference>
<dbReference type="EMBL" id="UZAK01001908">
    <property type="protein sequence ID" value="VDO72157.1"/>
    <property type="molecule type" value="Genomic_DNA"/>
</dbReference>
<evidence type="ECO:0000313" key="2">
    <source>
        <dbReference type="Proteomes" id="UP000279833"/>
    </source>
</evidence>
<dbReference type="STRING" id="6186.A0A183JHC8"/>
<proteinExistence type="predicted"/>
<evidence type="ECO:0000313" key="3">
    <source>
        <dbReference type="WBParaSite" id="SCUD_0000210101-mRNA-1"/>
    </source>
</evidence>
<organism evidence="3">
    <name type="scientific">Schistosoma curassoni</name>
    <dbReference type="NCBI Taxonomy" id="6186"/>
    <lineage>
        <taxon>Eukaryota</taxon>
        <taxon>Metazoa</taxon>
        <taxon>Spiralia</taxon>
        <taxon>Lophotrochozoa</taxon>
        <taxon>Platyhelminthes</taxon>
        <taxon>Trematoda</taxon>
        <taxon>Digenea</taxon>
        <taxon>Strigeidida</taxon>
        <taxon>Schistosomatoidea</taxon>
        <taxon>Schistosomatidae</taxon>
        <taxon>Schistosoma</taxon>
    </lineage>
</organism>